<name>A0A8S3ZB39_9EUPU</name>
<gene>
    <name evidence="1" type="ORF">CUNI_LOCUS12131</name>
</gene>
<evidence type="ECO:0000313" key="2">
    <source>
        <dbReference type="Proteomes" id="UP000678393"/>
    </source>
</evidence>
<reference evidence="1" key="1">
    <citation type="submission" date="2021-04" db="EMBL/GenBank/DDBJ databases">
        <authorList>
            <consortium name="Molecular Ecology Group"/>
        </authorList>
    </citation>
    <scope>NUCLEOTIDE SEQUENCE</scope>
</reference>
<dbReference type="Proteomes" id="UP000678393">
    <property type="component" value="Unassembled WGS sequence"/>
</dbReference>
<proteinExistence type="predicted"/>
<dbReference type="AlphaFoldDB" id="A0A8S3ZB39"/>
<sequence>MAYYIPYRIKPETHVYNPVQHNQPALTVFDVNKAAPAQDLRYLQGTDQCSVFEKPYFSPSYLPVPVNYNTRLPHWSDSRITKDWLAHWGNQLIHHDRAFGAWHVLYGTTYFYGDNRRL</sequence>
<comment type="caution">
    <text evidence="1">The sequence shown here is derived from an EMBL/GenBank/DDBJ whole genome shotgun (WGS) entry which is preliminary data.</text>
</comment>
<organism evidence="1 2">
    <name type="scientific">Candidula unifasciata</name>
    <dbReference type="NCBI Taxonomy" id="100452"/>
    <lineage>
        <taxon>Eukaryota</taxon>
        <taxon>Metazoa</taxon>
        <taxon>Spiralia</taxon>
        <taxon>Lophotrochozoa</taxon>
        <taxon>Mollusca</taxon>
        <taxon>Gastropoda</taxon>
        <taxon>Heterobranchia</taxon>
        <taxon>Euthyneura</taxon>
        <taxon>Panpulmonata</taxon>
        <taxon>Eupulmonata</taxon>
        <taxon>Stylommatophora</taxon>
        <taxon>Helicina</taxon>
        <taxon>Helicoidea</taxon>
        <taxon>Geomitridae</taxon>
        <taxon>Candidula</taxon>
    </lineage>
</organism>
<dbReference type="EMBL" id="CAJHNH020002391">
    <property type="protein sequence ID" value="CAG5126573.1"/>
    <property type="molecule type" value="Genomic_DNA"/>
</dbReference>
<dbReference type="OrthoDB" id="6046353at2759"/>
<protein>
    <submittedName>
        <fullName evidence="1">Uncharacterized protein</fullName>
    </submittedName>
</protein>
<evidence type="ECO:0000313" key="1">
    <source>
        <dbReference type="EMBL" id="CAG5126573.1"/>
    </source>
</evidence>
<keyword evidence="2" id="KW-1185">Reference proteome</keyword>
<accession>A0A8S3ZB39</accession>